<feature type="binding site" evidence="8">
    <location>
        <position position="381"/>
    </location>
    <ligand>
        <name>Zn(2+)</name>
        <dbReference type="ChEBI" id="CHEBI:29105"/>
        <note>catalytic</note>
    </ligand>
</feature>
<feature type="binding site" evidence="8">
    <location>
        <position position="377"/>
    </location>
    <ligand>
        <name>Zn(2+)</name>
        <dbReference type="ChEBI" id="CHEBI:29105"/>
        <note>catalytic</note>
    </ligand>
</feature>
<dbReference type="SUPFAM" id="SSF55486">
    <property type="entry name" value="Metalloproteases ('zincins'), catalytic domain"/>
    <property type="match status" value="1"/>
</dbReference>
<feature type="domain" description="Aminopeptidase N-like N-terminal" evidence="13">
    <location>
        <begin position="161"/>
        <end position="265"/>
    </location>
</feature>
<organism evidence="14 15">
    <name type="scientific">Angiostrongylus cantonensis</name>
    <name type="common">Rat lungworm</name>
    <dbReference type="NCBI Taxonomy" id="6313"/>
    <lineage>
        <taxon>Eukaryota</taxon>
        <taxon>Metazoa</taxon>
        <taxon>Ecdysozoa</taxon>
        <taxon>Nematoda</taxon>
        <taxon>Chromadorea</taxon>
        <taxon>Rhabditida</taxon>
        <taxon>Rhabditina</taxon>
        <taxon>Rhabditomorpha</taxon>
        <taxon>Strongyloidea</taxon>
        <taxon>Metastrongylidae</taxon>
        <taxon>Angiostrongylus</taxon>
    </lineage>
</organism>
<dbReference type="Proteomes" id="UP000035642">
    <property type="component" value="Unassembled WGS sequence"/>
</dbReference>
<comment type="cofactor">
    <cofactor evidence="8 10">
        <name>Zn(2+)</name>
        <dbReference type="ChEBI" id="CHEBI:29105"/>
    </cofactor>
    <text evidence="8 10">Binds 1 zinc ion per subunit.</text>
</comment>
<dbReference type="AlphaFoldDB" id="A0A158P6N5"/>
<evidence type="ECO:0000256" key="6">
    <source>
        <dbReference type="ARBA" id="ARBA00023049"/>
    </source>
</evidence>
<dbReference type="InterPro" id="IPR042097">
    <property type="entry name" value="Aminopeptidase_N-like_N_sf"/>
</dbReference>
<evidence type="ECO:0000256" key="7">
    <source>
        <dbReference type="PIRSR" id="PIRSR634016-1"/>
    </source>
</evidence>
<dbReference type="InterPro" id="IPR014782">
    <property type="entry name" value="Peptidase_M1_dom"/>
</dbReference>
<protein>
    <recommendedName>
        <fullName evidence="10">Aminopeptidase</fullName>
        <ecNumber evidence="10">3.4.11.-</ecNumber>
    </recommendedName>
</protein>
<keyword evidence="6 10" id="KW-0482">Metalloprotease</keyword>
<dbReference type="SUPFAM" id="SSF63737">
    <property type="entry name" value="Leukotriene A4 hydrolase N-terminal domain"/>
    <property type="match status" value="1"/>
</dbReference>
<dbReference type="PRINTS" id="PR00756">
    <property type="entry name" value="ALADIPTASE"/>
</dbReference>
<feature type="domain" description="Peptidase M1 membrane alanine aminopeptidase" evidence="11">
    <location>
        <begin position="385"/>
        <end position="472"/>
    </location>
</feature>
<dbReference type="GO" id="GO:0005615">
    <property type="term" value="C:extracellular space"/>
    <property type="evidence" value="ECO:0007669"/>
    <property type="project" value="TreeGrafter"/>
</dbReference>
<feature type="domain" description="ERAP1-like C-terminal" evidence="12">
    <location>
        <begin position="562"/>
        <end position="664"/>
    </location>
</feature>
<dbReference type="InterPro" id="IPR045357">
    <property type="entry name" value="Aminopeptidase_N-like_N"/>
</dbReference>
<dbReference type="InterPro" id="IPR034016">
    <property type="entry name" value="M1_APN-typ"/>
</dbReference>
<dbReference type="InterPro" id="IPR027268">
    <property type="entry name" value="Peptidase_M4/M1_CTD_sf"/>
</dbReference>
<dbReference type="Pfam" id="PF11838">
    <property type="entry name" value="ERAP1_C"/>
    <property type="match status" value="1"/>
</dbReference>
<dbReference type="CDD" id="cd09601">
    <property type="entry name" value="M1_APN-Q_like"/>
    <property type="match status" value="1"/>
</dbReference>
<dbReference type="GO" id="GO:0070006">
    <property type="term" value="F:metalloaminopeptidase activity"/>
    <property type="evidence" value="ECO:0007669"/>
    <property type="project" value="TreeGrafter"/>
</dbReference>
<keyword evidence="2 10" id="KW-0645">Protease</keyword>
<dbReference type="WBParaSite" id="ACAC_0000131201-mRNA-1">
    <property type="protein sequence ID" value="ACAC_0000131201-mRNA-1"/>
    <property type="gene ID" value="ACAC_0000131201"/>
</dbReference>
<sequence length="837" mass="94765">MSLLSATWSPAPTSHRSTAVVFVAVLSAIFMLIFGVLFGVFLHSVLFSNETFRLALMNSTTCDPNAVPPPCDEWSLSDSHDNRLETSTADVYGLLKQKDCSSFPWKSFRLPRDIAPKSYNLTIHPNITANKLTGNVIINIEHVCPKWSQWAFLLGAKLAPGEFVQLEIEFNGEVLADMSGLYISTHTDSFGRRLQSAVTQFEPAYARKMFPCFDEPNFKATFQLSVIREPHHVVISNTPIKESKTFGDRLYMDIFHKTVQMSTYLLAVAILDGYDFVEKTATSTKRPIMVRLYAPRDVLIGQSEFALNTAVRALEYFEDYFNIAYTLKKMDLVALDDFSAGAMENWGLMTFPDSLVLYTDGVTSISSKECIALVICHEVSHQMTKFYAENVVSSQQLDGLRHSRAISKLNSEETKLYELFDVLSYKKGSAIIRMVESLAGETVFKRSLIEYLNKYAYANAKGSHLWEIFERHTVLSTGISFQDVANSYFKKVGCPEIFVTLSDTEITVHNQTRFLFDDGSRANTRWPIPIYYRTDDGTESQLQWMKVHENKVSWHLEKSAKWVVANTNGLSYVKVRYDAKNYAELAGQLRTDHTAISAIDRTVLLVDAFDFSKSSKLSIEVYLNLLLYATEEMDHLVWMMIDEQMRYIERLVEETPVAESFKAMVIGIACRLRIRDCIKKAQAQFDEWSTNGRRPSPELFRVVLREGICQGDQDAWDSVYKAYQNAKSPTEKNDLLVAMASTTQTTLVHRFGDETLLVKSIKAMADDLSTEEELDDLRNWLSNKKAGFLTTIIGVVVIIIGYIVLGAKQGYTGSVVRPDPTEYSMERTERRAATTVA</sequence>
<dbReference type="GO" id="GO:0043171">
    <property type="term" value="P:peptide catabolic process"/>
    <property type="evidence" value="ECO:0007669"/>
    <property type="project" value="TreeGrafter"/>
</dbReference>
<evidence type="ECO:0000313" key="15">
    <source>
        <dbReference type="WBParaSite" id="ACAC_0000131201-mRNA-1"/>
    </source>
</evidence>
<dbReference type="PANTHER" id="PTHR11533:SF299">
    <property type="entry name" value="AMINOPEPTIDASE"/>
    <property type="match status" value="1"/>
</dbReference>
<keyword evidence="4 10" id="KW-0378">Hydrolase</keyword>
<keyword evidence="10" id="KW-0031">Aminopeptidase</keyword>
<evidence type="ECO:0000259" key="11">
    <source>
        <dbReference type="Pfam" id="PF01433"/>
    </source>
</evidence>
<comment type="similarity">
    <text evidence="1 10">Belongs to the peptidase M1 family.</text>
</comment>
<comment type="caution">
    <text evidence="10">Lacks conserved residue(s) required for the propagation of feature annotation.</text>
</comment>
<evidence type="ECO:0000256" key="4">
    <source>
        <dbReference type="ARBA" id="ARBA00022801"/>
    </source>
</evidence>
<keyword evidence="10" id="KW-0812">Transmembrane</keyword>
<feature type="site" description="Transition state stabilizer" evidence="9">
    <location>
        <position position="425"/>
    </location>
</feature>
<dbReference type="InterPro" id="IPR024571">
    <property type="entry name" value="ERAP1-like_C_dom"/>
</dbReference>
<reference evidence="15" key="2">
    <citation type="submission" date="2016-04" db="UniProtKB">
        <authorList>
            <consortium name="WormBaseParasite"/>
        </authorList>
    </citation>
    <scope>IDENTIFICATION</scope>
</reference>
<dbReference type="Gene3D" id="2.60.40.1910">
    <property type="match status" value="1"/>
</dbReference>
<name>A0A158P6N5_ANGCA</name>
<dbReference type="InterPro" id="IPR050344">
    <property type="entry name" value="Peptidase_M1_aminopeptidases"/>
</dbReference>
<evidence type="ECO:0000256" key="2">
    <source>
        <dbReference type="ARBA" id="ARBA00022670"/>
    </source>
</evidence>
<evidence type="ECO:0000256" key="3">
    <source>
        <dbReference type="ARBA" id="ARBA00022723"/>
    </source>
</evidence>
<dbReference type="STRING" id="6313.A0A158P6N5"/>
<keyword evidence="10" id="KW-1133">Transmembrane helix</keyword>
<dbReference type="InterPro" id="IPR001930">
    <property type="entry name" value="Peptidase_M1"/>
</dbReference>
<feature type="transmembrane region" description="Helical" evidence="10">
    <location>
        <begin position="20"/>
        <end position="47"/>
    </location>
</feature>
<evidence type="ECO:0000256" key="1">
    <source>
        <dbReference type="ARBA" id="ARBA00010136"/>
    </source>
</evidence>
<keyword evidence="10" id="KW-0472">Membrane</keyword>
<dbReference type="Gene3D" id="1.25.50.20">
    <property type="match status" value="1"/>
</dbReference>
<dbReference type="Gene3D" id="1.10.3480.20">
    <property type="match status" value="1"/>
</dbReference>
<evidence type="ECO:0000256" key="10">
    <source>
        <dbReference type="RuleBase" id="RU364040"/>
    </source>
</evidence>
<dbReference type="GO" id="GO:0042277">
    <property type="term" value="F:peptide binding"/>
    <property type="evidence" value="ECO:0007669"/>
    <property type="project" value="TreeGrafter"/>
</dbReference>
<reference evidence="14" key="1">
    <citation type="submission" date="2012-09" db="EMBL/GenBank/DDBJ databases">
        <authorList>
            <person name="Martin A.A."/>
        </authorList>
    </citation>
    <scope>NUCLEOTIDE SEQUENCE</scope>
</reference>
<dbReference type="PANTHER" id="PTHR11533">
    <property type="entry name" value="PROTEASE M1 ZINC METALLOPROTEASE"/>
    <property type="match status" value="1"/>
</dbReference>
<dbReference type="Pfam" id="PF01433">
    <property type="entry name" value="Peptidase_M1"/>
    <property type="match status" value="2"/>
</dbReference>
<evidence type="ECO:0000256" key="5">
    <source>
        <dbReference type="ARBA" id="ARBA00022833"/>
    </source>
</evidence>
<feature type="active site" description="Proton acceptor" evidence="7">
    <location>
        <position position="378"/>
    </location>
</feature>
<evidence type="ECO:0000313" key="14">
    <source>
        <dbReference type="Proteomes" id="UP000035642"/>
    </source>
</evidence>
<evidence type="ECO:0000256" key="8">
    <source>
        <dbReference type="PIRSR" id="PIRSR634016-3"/>
    </source>
</evidence>
<dbReference type="Gene3D" id="2.60.40.1730">
    <property type="entry name" value="tricorn interacting facor f3 domain"/>
    <property type="match status" value="2"/>
</dbReference>
<dbReference type="Pfam" id="PF17900">
    <property type="entry name" value="Peptidase_M1_N"/>
    <property type="match status" value="1"/>
</dbReference>
<evidence type="ECO:0000256" key="9">
    <source>
        <dbReference type="PIRSR" id="PIRSR634016-4"/>
    </source>
</evidence>
<keyword evidence="5 8" id="KW-0862">Zinc</keyword>
<feature type="domain" description="Peptidase M1 membrane alanine aminopeptidase" evidence="11">
    <location>
        <begin position="305"/>
        <end position="382"/>
    </location>
</feature>
<feature type="transmembrane region" description="Helical" evidence="10">
    <location>
        <begin position="786"/>
        <end position="805"/>
    </location>
</feature>
<evidence type="ECO:0000259" key="12">
    <source>
        <dbReference type="Pfam" id="PF11838"/>
    </source>
</evidence>
<keyword evidence="14" id="KW-1185">Reference proteome</keyword>
<dbReference type="GO" id="GO:0008270">
    <property type="term" value="F:zinc ion binding"/>
    <property type="evidence" value="ECO:0007669"/>
    <property type="project" value="UniProtKB-UniRule"/>
</dbReference>
<dbReference type="Gene3D" id="1.10.390.10">
    <property type="entry name" value="Neutral Protease Domain 2"/>
    <property type="match status" value="2"/>
</dbReference>
<proteinExistence type="inferred from homology"/>
<dbReference type="GO" id="GO:0016020">
    <property type="term" value="C:membrane"/>
    <property type="evidence" value="ECO:0007669"/>
    <property type="project" value="TreeGrafter"/>
</dbReference>
<keyword evidence="3 8" id="KW-0479">Metal-binding</keyword>
<evidence type="ECO:0000259" key="13">
    <source>
        <dbReference type="Pfam" id="PF17900"/>
    </source>
</evidence>
<dbReference type="GO" id="GO:0006508">
    <property type="term" value="P:proteolysis"/>
    <property type="evidence" value="ECO:0007669"/>
    <property type="project" value="UniProtKB-KW"/>
</dbReference>
<accession>A0A158P6N5</accession>
<dbReference type="GO" id="GO:0005737">
    <property type="term" value="C:cytoplasm"/>
    <property type="evidence" value="ECO:0007669"/>
    <property type="project" value="TreeGrafter"/>
</dbReference>
<dbReference type="EC" id="3.4.11.-" evidence="10"/>